<dbReference type="AlphaFoldDB" id="A0A2A3EDJ0"/>
<name>A0A2A3EDJ0_APICC</name>
<evidence type="ECO:0000256" key="6">
    <source>
        <dbReference type="SAM" id="SignalP"/>
    </source>
</evidence>
<evidence type="ECO:0000256" key="3">
    <source>
        <dbReference type="ARBA" id="ARBA00022989"/>
    </source>
</evidence>
<evidence type="ECO:0000313" key="8">
    <source>
        <dbReference type="EMBL" id="PBC29797.1"/>
    </source>
</evidence>
<dbReference type="Gene3D" id="1.20.1250.20">
    <property type="entry name" value="MFS general substrate transporter like domains"/>
    <property type="match status" value="1"/>
</dbReference>
<dbReference type="GO" id="GO:0016020">
    <property type="term" value="C:membrane"/>
    <property type="evidence" value="ECO:0007669"/>
    <property type="project" value="UniProtKB-SubCell"/>
</dbReference>
<feature type="signal peptide" evidence="6">
    <location>
        <begin position="1"/>
        <end position="17"/>
    </location>
</feature>
<dbReference type="Pfam" id="PF00083">
    <property type="entry name" value="Sugar_tr"/>
    <property type="match status" value="1"/>
</dbReference>
<dbReference type="EMBL" id="KZ288271">
    <property type="protein sequence ID" value="PBC29797.1"/>
    <property type="molecule type" value="Genomic_DNA"/>
</dbReference>
<reference evidence="8 9" key="1">
    <citation type="submission" date="2014-07" db="EMBL/GenBank/DDBJ databases">
        <title>Genomic and transcriptomic analysis on Apis cerana provide comprehensive insights into honey bee biology.</title>
        <authorList>
            <person name="Diao Q."/>
            <person name="Sun L."/>
            <person name="Zheng H."/>
            <person name="Zheng H."/>
            <person name="Xu S."/>
            <person name="Wang S."/>
            <person name="Zeng Z."/>
            <person name="Hu F."/>
            <person name="Su S."/>
            <person name="Wu J."/>
        </authorList>
    </citation>
    <scope>NUCLEOTIDE SEQUENCE [LARGE SCALE GENOMIC DNA]</scope>
    <source>
        <tissue evidence="8">Pupae without intestine</tissue>
    </source>
</reference>
<accession>A0A2A3EDJ0</accession>
<feature type="transmembrane region" description="Helical" evidence="5">
    <location>
        <begin position="325"/>
        <end position="343"/>
    </location>
</feature>
<evidence type="ECO:0000256" key="1">
    <source>
        <dbReference type="ARBA" id="ARBA00004141"/>
    </source>
</evidence>
<proteinExistence type="predicted"/>
<keyword evidence="9" id="KW-1185">Reference proteome</keyword>
<protein>
    <submittedName>
        <fullName evidence="8">Organic cation transporter protein</fullName>
    </submittedName>
</protein>
<feature type="transmembrane region" description="Helical" evidence="5">
    <location>
        <begin position="122"/>
        <end position="141"/>
    </location>
</feature>
<evidence type="ECO:0000256" key="5">
    <source>
        <dbReference type="SAM" id="Phobius"/>
    </source>
</evidence>
<feature type="transmembrane region" description="Helical" evidence="5">
    <location>
        <begin position="148"/>
        <end position="167"/>
    </location>
</feature>
<dbReference type="InterPro" id="IPR005828">
    <property type="entry name" value="MFS_sugar_transport-like"/>
</dbReference>
<dbReference type="OrthoDB" id="3936150at2759"/>
<dbReference type="InterPro" id="IPR036259">
    <property type="entry name" value="MFS_trans_sf"/>
</dbReference>
<dbReference type="InterPro" id="IPR020846">
    <property type="entry name" value="MFS_dom"/>
</dbReference>
<dbReference type="GO" id="GO:0022857">
    <property type="term" value="F:transmembrane transporter activity"/>
    <property type="evidence" value="ECO:0007669"/>
    <property type="project" value="InterPro"/>
</dbReference>
<feature type="domain" description="Major facilitator superfamily (MFS) profile" evidence="7">
    <location>
        <begin position="2"/>
        <end position="495"/>
    </location>
</feature>
<evidence type="ECO:0000259" key="7">
    <source>
        <dbReference type="PROSITE" id="PS50850"/>
    </source>
</evidence>
<feature type="chain" id="PRO_5013399465" evidence="6">
    <location>
        <begin position="18"/>
        <end position="672"/>
    </location>
</feature>
<feature type="transmembrane region" description="Helical" evidence="5">
    <location>
        <begin position="383"/>
        <end position="402"/>
    </location>
</feature>
<feature type="transmembrane region" description="Helical" evidence="5">
    <location>
        <begin position="355"/>
        <end position="376"/>
    </location>
</feature>
<feature type="transmembrane region" description="Helical" evidence="5">
    <location>
        <begin position="179"/>
        <end position="200"/>
    </location>
</feature>
<feature type="transmembrane region" description="Helical" evidence="5">
    <location>
        <begin position="237"/>
        <end position="263"/>
    </location>
</feature>
<feature type="transmembrane region" description="Helical" evidence="5">
    <location>
        <begin position="469"/>
        <end position="490"/>
    </location>
</feature>
<keyword evidence="6" id="KW-0732">Signal</keyword>
<dbReference type="STRING" id="94128.A0A2A3EDJ0"/>
<gene>
    <name evidence="8" type="ORF">APICC_08086</name>
</gene>
<feature type="transmembrane region" description="Helical" evidence="5">
    <location>
        <begin position="444"/>
        <end position="463"/>
    </location>
</feature>
<dbReference type="Proteomes" id="UP000242457">
    <property type="component" value="Unassembled WGS sequence"/>
</dbReference>
<dbReference type="PROSITE" id="PS50850">
    <property type="entry name" value="MFS"/>
    <property type="match status" value="1"/>
</dbReference>
<comment type="subcellular location">
    <subcellularLocation>
        <location evidence="1">Membrane</location>
        <topology evidence="1">Multi-pass membrane protein</topology>
    </subcellularLocation>
</comment>
<feature type="transmembrane region" description="Helical" evidence="5">
    <location>
        <begin position="207"/>
        <end position="231"/>
    </location>
</feature>
<keyword evidence="2 5" id="KW-0812">Transmembrane</keyword>
<keyword evidence="4 5" id="KW-0472">Membrane</keyword>
<evidence type="ECO:0000256" key="2">
    <source>
        <dbReference type="ARBA" id="ARBA00022692"/>
    </source>
</evidence>
<evidence type="ECO:0000256" key="4">
    <source>
        <dbReference type="ARBA" id="ARBA00023136"/>
    </source>
</evidence>
<sequence>MLMLFCFFLTFVYFTQLFLIVVPVEFWCEMPIVEGFTSEEIRDYMVPSSYLVAYEGHDLAYSRCWIYDVPVKIAMEAKEPDPNWPMKKCHEWHFKTSPFDVPYISVAAEFGWVCDDAYKVTLAQSIFFSGSILGGLIFGWLGDKYGRIPAVVVSNLLGFIGGLSTIYIHTFWQFCLCRFIVGVSFDSTFVFAYILVLEYVGPGWRTFVAHVSFGLFYTFGAICMPWMAYFIADWRTFALVTTVPLVSVLIAPLFIPESVRWLIGMKKMRRALKIISLIEKINRNKIPEDVFEEFQEECEKDIAMMAEDEMYTLLDLFRTRRLRRITILLTTVWGIIQMCYDGHIRCLDALGLDVFSTFTIASITEFPAEMLVVSTLDTFGRRWTLFTAVTVSALFSTFAALVPTVGLAFASFAICSRLFINVASNIALQYAAELLPTVVRGEGVAFIHVMGYVTSIFSPYIAFSSKITYNMPMIILAISCYLGGTMCLFLPETLMEQLPQSLVDGELFGIDQIFWESPLTRKKPLEPIGHHLHAKRPTRRPDLLRSSMVSGYRGMERRHTRIQEKVSEFKFRKPNLKFDPKFLFNHDSDPPTTIPQKFVKDQKDGPFGILEQSQLPPPYKGKNNSSVEEKSVLTHYVRCAYSLWGGGHHPPTVNSNCITGGLVAFWGPIAGS</sequence>
<dbReference type="PANTHER" id="PTHR24064">
    <property type="entry name" value="SOLUTE CARRIER FAMILY 22 MEMBER"/>
    <property type="match status" value="1"/>
</dbReference>
<evidence type="ECO:0000313" key="9">
    <source>
        <dbReference type="Proteomes" id="UP000242457"/>
    </source>
</evidence>
<dbReference type="SUPFAM" id="SSF103473">
    <property type="entry name" value="MFS general substrate transporter"/>
    <property type="match status" value="1"/>
</dbReference>
<organism evidence="8 9">
    <name type="scientific">Apis cerana cerana</name>
    <name type="common">Oriental honeybee</name>
    <dbReference type="NCBI Taxonomy" id="94128"/>
    <lineage>
        <taxon>Eukaryota</taxon>
        <taxon>Metazoa</taxon>
        <taxon>Ecdysozoa</taxon>
        <taxon>Arthropoda</taxon>
        <taxon>Hexapoda</taxon>
        <taxon>Insecta</taxon>
        <taxon>Pterygota</taxon>
        <taxon>Neoptera</taxon>
        <taxon>Endopterygota</taxon>
        <taxon>Hymenoptera</taxon>
        <taxon>Apocrita</taxon>
        <taxon>Aculeata</taxon>
        <taxon>Apoidea</taxon>
        <taxon>Anthophila</taxon>
        <taxon>Apidae</taxon>
        <taxon>Apis</taxon>
    </lineage>
</organism>
<keyword evidence="3 5" id="KW-1133">Transmembrane helix</keyword>
<feature type="transmembrane region" description="Helical" evidence="5">
    <location>
        <begin position="408"/>
        <end position="432"/>
    </location>
</feature>